<dbReference type="CDD" id="cd00158">
    <property type="entry name" value="RHOD"/>
    <property type="match status" value="1"/>
</dbReference>
<keyword evidence="6" id="KW-0676">Redox-active center</keyword>
<dbReference type="OrthoDB" id="399039at2"/>
<dbReference type="PANTHER" id="PTHR43429:SF1">
    <property type="entry name" value="NAD(P)H SULFUR OXIDOREDUCTASE (COA-DEPENDENT)"/>
    <property type="match status" value="1"/>
</dbReference>
<comment type="cofactor">
    <cofactor evidence="1">
        <name>FAD</name>
        <dbReference type="ChEBI" id="CHEBI:57692"/>
    </cofactor>
</comment>
<dbReference type="SUPFAM" id="SSF55424">
    <property type="entry name" value="FAD/NAD-linked reductases, dimerisation (C-terminal) domain"/>
    <property type="match status" value="1"/>
</dbReference>
<dbReference type="InterPro" id="IPR004099">
    <property type="entry name" value="Pyr_nucl-diS_OxRdtase_dimer"/>
</dbReference>
<evidence type="ECO:0000256" key="2">
    <source>
        <dbReference type="ARBA" id="ARBA00009130"/>
    </source>
</evidence>
<gene>
    <name evidence="8" type="primary">nox1</name>
    <name evidence="8" type="ORF">SCHRY_v1c02440</name>
</gene>
<dbReference type="EMBL" id="CP005077">
    <property type="protein sequence ID" value="AGM24829.1"/>
    <property type="molecule type" value="Genomic_DNA"/>
</dbReference>
<dbReference type="InterPro" id="IPR023753">
    <property type="entry name" value="FAD/NAD-binding_dom"/>
</dbReference>
<dbReference type="HOGENOM" id="CLU_003291_1_2_14"/>
<dbReference type="PATRIC" id="fig|1276227.3.peg.244"/>
<evidence type="ECO:0000256" key="3">
    <source>
        <dbReference type="ARBA" id="ARBA00022630"/>
    </source>
</evidence>
<dbReference type="Pfam" id="PF00581">
    <property type="entry name" value="Rhodanese"/>
    <property type="match status" value="1"/>
</dbReference>
<dbReference type="PRINTS" id="PR00368">
    <property type="entry name" value="FADPNR"/>
</dbReference>
<evidence type="ECO:0000256" key="1">
    <source>
        <dbReference type="ARBA" id="ARBA00001974"/>
    </source>
</evidence>
<organism evidence="8 9">
    <name type="scientific">Spiroplasma chrysopicola DF-1</name>
    <dbReference type="NCBI Taxonomy" id="1276227"/>
    <lineage>
        <taxon>Bacteria</taxon>
        <taxon>Bacillati</taxon>
        <taxon>Mycoplasmatota</taxon>
        <taxon>Mollicutes</taxon>
        <taxon>Entomoplasmatales</taxon>
        <taxon>Spiroplasmataceae</taxon>
        <taxon>Spiroplasma</taxon>
    </lineage>
</organism>
<dbReference type="eggNOG" id="COG0446">
    <property type="taxonomic scope" value="Bacteria"/>
</dbReference>
<dbReference type="GO" id="GO:0016491">
    <property type="term" value="F:oxidoreductase activity"/>
    <property type="evidence" value="ECO:0007669"/>
    <property type="project" value="UniProtKB-KW"/>
</dbReference>
<evidence type="ECO:0000313" key="9">
    <source>
        <dbReference type="Proteomes" id="UP000013964"/>
    </source>
</evidence>
<proteinExistence type="inferred from homology"/>
<dbReference type="InterPro" id="IPR036188">
    <property type="entry name" value="FAD/NAD-bd_sf"/>
</dbReference>
<dbReference type="STRING" id="1276227.SCHRY_v1c02440"/>
<dbReference type="SMART" id="SM00450">
    <property type="entry name" value="RHOD"/>
    <property type="match status" value="1"/>
</dbReference>
<dbReference type="InterPro" id="IPR016156">
    <property type="entry name" value="FAD/NAD-linked_Rdtase_dimer_sf"/>
</dbReference>
<dbReference type="InterPro" id="IPR050260">
    <property type="entry name" value="FAD-bd_OxRdtase"/>
</dbReference>
<dbReference type="KEGG" id="scr:SCHRY_v1c02440"/>
<dbReference type="AlphaFoldDB" id="R4UAA1"/>
<dbReference type="InterPro" id="IPR036873">
    <property type="entry name" value="Rhodanese-like_dom_sf"/>
</dbReference>
<evidence type="ECO:0000259" key="7">
    <source>
        <dbReference type="PROSITE" id="PS50206"/>
    </source>
</evidence>
<dbReference type="Proteomes" id="UP000013964">
    <property type="component" value="Chromosome"/>
</dbReference>
<evidence type="ECO:0000256" key="6">
    <source>
        <dbReference type="ARBA" id="ARBA00023284"/>
    </source>
</evidence>
<accession>R4UAA1</accession>
<dbReference type="SUPFAM" id="SSF51905">
    <property type="entry name" value="FAD/NAD(P)-binding domain"/>
    <property type="match status" value="2"/>
</dbReference>
<dbReference type="Gene3D" id="3.50.50.60">
    <property type="entry name" value="FAD/NAD(P)-binding domain"/>
    <property type="match status" value="2"/>
</dbReference>
<dbReference type="Pfam" id="PF02852">
    <property type="entry name" value="Pyr_redox_dim"/>
    <property type="match status" value="1"/>
</dbReference>
<dbReference type="Pfam" id="PF07992">
    <property type="entry name" value="Pyr_redox_2"/>
    <property type="match status" value="1"/>
</dbReference>
<protein>
    <submittedName>
        <fullName evidence="8">NADH oxidase</fullName>
    </submittedName>
</protein>
<dbReference type="eggNOG" id="COG0607">
    <property type="taxonomic scope" value="Bacteria"/>
</dbReference>
<sequence>MKKIVIIGGGAGGAGAAAKCRRLDETAQITVYEKSGFVSYSNCGLPYYFSHKIKNFDSLILNTPEALKANYNFDVFVKHEVFDLDVKTKTIKVRNLLTGTEFSDNYDVLIIAAGAPALRPNIPGLAESNNVFSLKTPDDILAVDEYFKNHGEPENVVIVGGGFIGVEIAENFKIRGVKNVTIIDAQDQLFLTVDKDIAAWGHKALLEKGITLKLQKSLASFADNGKTIILADGEKIKTDLTFLTIGVRPEVEIYRQNGIAIGQTGGIKTDKHQATNIADIYAIGDIAETFDLDGNPVRIALATPASRQAVVVANHIYQIKDEYKGSQGTNAISIFSTTIAAIGKTEKQLQEEGINYHKVVVAKQNKLGLLGGEFIWFKLLFTKEGSILGAQAVGPESTEKRITYLAIVMYAKQTIFDLVEYQVAYNPVVDNSFDVINMAGRAARLILSQTYQIAYVEDVETLQAQGWKILDVRKPTELTAMGQIPGSINIPWDQLRHRISELNPAQKYLVHCRSGARSYNATLILQAHGFKNVKNLAGGYEYWMVYQQYHKF</sequence>
<dbReference type="RefSeq" id="WP_016338655.1">
    <property type="nucleotide sequence ID" value="NC_021280.1"/>
</dbReference>
<dbReference type="PRINTS" id="PR00411">
    <property type="entry name" value="PNDRDTASEI"/>
</dbReference>
<dbReference type="PROSITE" id="PS50206">
    <property type="entry name" value="RHODANESE_3"/>
    <property type="match status" value="1"/>
</dbReference>
<keyword evidence="5" id="KW-0560">Oxidoreductase</keyword>
<reference evidence="8 9" key="1">
    <citation type="journal article" date="2013" name="Genome Biol. Evol.">
        <title>Complete genomes of two dipteran-associated spiroplasmas provided insights into the origin, dynamics, and impacts of viral invasion in spiroplasma.</title>
        <authorList>
            <person name="Ku C."/>
            <person name="Lo W.S."/>
            <person name="Chen L.L."/>
            <person name="Kuo C.H."/>
        </authorList>
    </citation>
    <scope>NUCLEOTIDE SEQUENCE [LARGE SCALE GENOMIC DNA]</scope>
    <source>
        <strain evidence="8 9">DF-1</strain>
    </source>
</reference>
<name>R4UAA1_9MOLU</name>
<dbReference type="PANTHER" id="PTHR43429">
    <property type="entry name" value="PYRIDINE NUCLEOTIDE-DISULFIDE OXIDOREDUCTASE DOMAIN-CONTAINING"/>
    <property type="match status" value="1"/>
</dbReference>
<dbReference type="InterPro" id="IPR001763">
    <property type="entry name" value="Rhodanese-like_dom"/>
</dbReference>
<evidence type="ECO:0000256" key="4">
    <source>
        <dbReference type="ARBA" id="ARBA00022827"/>
    </source>
</evidence>
<evidence type="ECO:0000256" key="5">
    <source>
        <dbReference type="ARBA" id="ARBA00023002"/>
    </source>
</evidence>
<dbReference type="SUPFAM" id="SSF52821">
    <property type="entry name" value="Rhodanese/Cell cycle control phosphatase"/>
    <property type="match status" value="1"/>
</dbReference>
<keyword evidence="3" id="KW-0285">Flavoprotein</keyword>
<keyword evidence="9" id="KW-1185">Reference proteome</keyword>
<comment type="similarity">
    <text evidence="2">Belongs to the class-III pyridine nucleotide-disulfide oxidoreductase family.</text>
</comment>
<evidence type="ECO:0000313" key="8">
    <source>
        <dbReference type="EMBL" id="AGM24829.1"/>
    </source>
</evidence>
<dbReference type="Gene3D" id="3.40.250.10">
    <property type="entry name" value="Rhodanese-like domain"/>
    <property type="match status" value="1"/>
</dbReference>
<feature type="domain" description="Rhodanese" evidence="7">
    <location>
        <begin position="463"/>
        <end position="545"/>
    </location>
</feature>
<keyword evidence="4" id="KW-0274">FAD</keyword>